<accession>A0ABQ4ESU2</accession>
<organism evidence="2 3">
    <name type="scientific">Plantactinospora mayteni</name>
    <dbReference type="NCBI Taxonomy" id="566021"/>
    <lineage>
        <taxon>Bacteria</taxon>
        <taxon>Bacillati</taxon>
        <taxon>Actinomycetota</taxon>
        <taxon>Actinomycetes</taxon>
        <taxon>Micromonosporales</taxon>
        <taxon>Micromonosporaceae</taxon>
        <taxon>Plantactinospora</taxon>
    </lineage>
</organism>
<dbReference type="Proteomes" id="UP000621500">
    <property type="component" value="Unassembled WGS sequence"/>
</dbReference>
<evidence type="ECO:0008006" key="4">
    <source>
        <dbReference type="Google" id="ProtNLM"/>
    </source>
</evidence>
<dbReference type="RefSeq" id="WP_203859157.1">
    <property type="nucleotide sequence ID" value="NZ_BAAAZQ010000013.1"/>
</dbReference>
<protein>
    <recommendedName>
        <fullName evidence="4">XRE family transcriptional regulator</fullName>
    </recommendedName>
</protein>
<evidence type="ECO:0000313" key="3">
    <source>
        <dbReference type="Proteomes" id="UP000621500"/>
    </source>
</evidence>
<feature type="region of interest" description="Disordered" evidence="1">
    <location>
        <begin position="85"/>
        <end position="111"/>
    </location>
</feature>
<dbReference type="EMBL" id="BONX01000028">
    <property type="protein sequence ID" value="GIG97680.1"/>
    <property type="molecule type" value="Genomic_DNA"/>
</dbReference>
<evidence type="ECO:0000256" key="1">
    <source>
        <dbReference type="SAM" id="MobiDB-lite"/>
    </source>
</evidence>
<proteinExistence type="predicted"/>
<comment type="caution">
    <text evidence="2">The sequence shown here is derived from an EMBL/GenBank/DDBJ whole genome shotgun (WGS) entry which is preliminary data.</text>
</comment>
<sequence>MTAPNSALRAVRLGMRMSQDDFARALQDAGRRAGQPNDANKRLVQRWESGSIAAPRPVYARALEVVTGLPVESLGFAATPYTSVTPDGRGGHDLEPPAGSTVVPAGAPASQGSPHRNYSGIWLSRYEYFSSGRDGAFVGQHYVVVLQHGDRLTVRSLPNTAEGSLTIDMTIDGSVVTGTWIEQTDPSGYYRGGRYHGAIQMLVEPTGRRMAGKWIGFGKDMDINTGPWELVFRDASTNKVTMDRYNRVPD</sequence>
<keyword evidence="3" id="KW-1185">Reference proteome</keyword>
<evidence type="ECO:0000313" key="2">
    <source>
        <dbReference type="EMBL" id="GIG97680.1"/>
    </source>
</evidence>
<gene>
    <name evidence="2" type="ORF">Pma05_42530</name>
</gene>
<name>A0ABQ4ESU2_9ACTN</name>
<reference evidence="2 3" key="1">
    <citation type="submission" date="2021-01" db="EMBL/GenBank/DDBJ databases">
        <title>Whole genome shotgun sequence of Plantactinospora mayteni NBRC 109088.</title>
        <authorList>
            <person name="Komaki H."/>
            <person name="Tamura T."/>
        </authorList>
    </citation>
    <scope>NUCLEOTIDE SEQUENCE [LARGE SCALE GENOMIC DNA]</scope>
    <source>
        <strain evidence="2 3">NBRC 109088</strain>
    </source>
</reference>